<dbReference type="GO" id="GO:0032259">
    <property type="term" value="P:methylation"/>
    <property type="evidence" value="ECO:0007669"/>
    <property type="project" value="UniProtKB-KW"/>
</dbReference>
<comment type="pathway">
    <text evidence="1">Pyrimidine metabolism; dTTP biosynthesis.</text>
</comment>
<dbReference type="NCBIfam" id="TIGR02170">
    <property type="entry name" value="thyX"/>
    <property type="match status" value="1"/>
</dbReference>
<evidence type="ECO:0000256" key="2">
    <source>
        <dbReference type="SAM" id="MobiDB-lite"/>
    </source>
</evidence>
<feature type="compositionally biased region" description="Acidic residues" evidence="2">
    <location>
        <begin position="323"/>
        <end position="333"/>
    </location>
</feature>
<dbReference type="PROSITE" id="PS51331">
    <property type="entry name" value="THYX"/>
    <property type="match status" value="1"/>
</dbReference>
<comment type="subunit">
    <text evidence="1">Homotetramer.</text>
</comment>
<dbReference type="GO" id="GO:0050797">
    <property type="term" value="F:thymidylate synthase (FAD) activity"/>
    <property type="evidence" value="ECO:0007669"/>
    <property type="project" value="UniProtKB-UniRule"/>
</dbReference>
<dbReference type="STRING" id="666510.ASAC_1131"/>
<dbReference type="KEGG" id="asc:ASAC_1131"/>
<dbReference type="GO" id="GO:0004799">
    <property type="term" value="F:thymidylate synthase activity"/>
    <property type="evidence" value="ECO:0007669"/>
    <property type="project" value="TreeGrafter"/>
</dbReference>
<feature type="binding site" evidence="1">
    <location>
        <begin position="84"/>
        <end position="87"/>
    </location>
    <ligand>
        <name>dUMP</name>
        <dbReference type="ChEBI" id="CHEBI:246422"/>
        <note>ligand shared between dimeric partners</note>
    </ligand>
</feature>
<dbReference type="Proteomes" id="UP000000346">
    <property type="component" value="Chromosome"/>
</dbReference>
<dbReference type="UniPathway" id="UPA00575"/>
<proteinExistence type="inferred from homology"/>
<name>D9Q2J8_ACIS3</name>
<dbReference type="SUPFAM" id="SSF69796">
    <property type="entry name" value="Thymidylate synthase-complementing protein Thy1"/>
    <property type="match status" value="1"/>
</dbReference>
<organism evidence="3 4">
    <name type="scientific">Acidilobus saccharovorans (strain DSM 16705 / JCM 18335 / VKM B-2471 / 345-15)</name>
    <dbReference type="NCBI Taxonomy" id="666510"/>
    <lineage>
        <taxon>Archaea</taxon>
        <taxon>Thermoproteota</taxon>
        <taxon>Thermoprotei</taxon>
        <taxon>Acidilobales</taxon>
        <taxon>Acidilobaceae</taxon>
        <taxon>Acidilobus</taxon>
    </lineage>
</organism>
<dbReference type="eggNOG" id="arCOG01883">
    <property type="taxonomic scope" value="Archaea"/>
</dbReference>
<reference evidence="3 4" key="1">
    <citation type="journal article" date="2010" name="Appl. Environ. Microbiol.">
        <title>The genome sequence of the crenarchaeon Acidilobus saccharovorans supports a new order, Acidilobales, and suggests an important ecological role in terrestrial acidic hot springs.</title>
        <authorList>
            <person name="Mardanov A.V."/>
            <person name="Svetlitchnyi V.A."/>
            <person name="Beletsky A.V."/>
            <person name="Prokofeva M.I."/>
            <person name="Bonch-Osmolovskaya E.A."/>
            <person name="Ravin N.V."/>
            <person name="Skryabin K.G."/>
        </authorList>
    </citation>
    <scope>NUCLEOTIDE SEQUENCE [LARGE SCALE GENOMIC DNA]</scope>
    <source>
        <strain evidence="4">DSM 16705 / JCM 18335 / VKM B-2471 / 345-15</strain>
    </source>
</reference>
<keyword evidence="1" id="KW-0489">Methyltransferase</keyword>
<dbReference type="EC" id="2.1.1.148" evidence="1"/>
<evidence type="ECO:0000313" key="4">
    <source>
        <dbReference type="Proteomes" id="UP000000346"/>
    </source>
</evidence>
<dbReference type="GO" id="GO:0050660">
    <property type="term" value="F:flavin adenine dinucleotide binding"/>
    <property type="evidence" value="ECO:0007669"/>
    <property type="project" value="UniProtKB-UniRule"/>
</dbReference>
<dbReference type="PANTHER" id="PTHR34934">
    <property type="entry name" value="FLAVIN-DEPENDENT THYMIDYLATE SYNTHASE"/>
    <property type="match status" value="1"/>
</dbReference>
<dbReference type="EMBL" id="CP001742">
    <property type="protein sequence ID" value="ADL19536.1"/>
    <property type="molecule type" value="Genomic_DNA"/>
</dbReference>
<keyword evidence="1" id="KW-0274">FAD</keyword>
<dbReference type="InterPro" id="IPR036098">
    <property type="entry name" value="Thymidylate_synthase_ThyX_sf"/>
</dbReference>
<evidence type="ECO:0000256" key="1">
    <source>
        <dbReference type="HAMAP-Rule" id="MF_01408"/>
    </source>
</evidence>
<gene>
    <name evidence="1" type="primary">thyX</name>
    <name evidence="3" type="ordered locus">ASAC_1131</name>
</gene>
<dbReference type="InParanoid" id="D9Q2J8"/>
<dbReference type="PANTHER" id="PTHR34934:SF1">
    <property type="entry name" value="FLAVIN-DEPENDENT THYMIDYLATE SYNTHASE"/>
    <property type="match status" value="1"/>
</dbReference>
<feature type="binding site" evidence="1">
    <location>
        <position position="95"/>
    </location>
    <ligand>
        <name>FAD</name>
        <dbReference type="ChEBI" id="CHEBI:57692"/>
        <note>ligand shared between neighboring subunits</note>
    </ligand>
</feature>
<dbReference type="RefSeq" id="WP_013267048.1">
    <property type="nucleotide sequence ID" value="NC_014374.1"/>
</dbReference>
<dbReference type="FunCoup" id="D9Q2J8">
    <property type="interactions" value="13"/>
</dbReference>
<sequence>MEALQISLGITVRLVQYTPDAPRIVAAASKMSTSRKGSPELLKIDESEVETWIRETLKRGHLSPWEHSSYTFIVEGCSRVCSHQLVRHRIASFTQQSMRYTEASLREMALTAASKLGLECPQRPKGERAREVYACYSESLRRAAEGLSLEEMVRLASTAYVIPPSLSDEKRLEAYARGLLLATSTYYRLLSTGAPKEDSRFIIPMAVRTKLTFTMNGRELVASFLPLRMCTHAQWEIRHVAWLTWSELMKVHPQLFKYAGPSCVLLNNGQLEDPAGLEDYLSGKTRFVIAKCPELVPNKNIPSCLLFASRSLSGNPLEPESSAGEDETGGASE</sequence>
<evidence type="ECO:0000313" key="3">
    <source>
        <dbReference type="EMBL" id="ADL19536.1"/>
    </source>
</evidence>
<keyword evidence="4" id="KW-1185">Reference proteome</keyword>
<dbReference type="GO" id="GO:0070402">
    <property type="term" value="F:NADPH binding"/>
    <property type="evidence" value="ECO:0007669"/>
    <property type="project" value="TreeGrafter"/>
</dbReference>
<dbReference type="HAMAP" id="MF_01408">
    <property type="entry name" value="ThyX"/>
    <property type="match status" value="1"/>
</dbReference>
<comment type="cofactor">
    <cofactor evidence="1">
        <name>FAD</name>
        <dbReference type="ChEBI" id="CHEBI:57692"/>
    </cofactor>
    <text evidence="1">Binds 4 FAD per tetramer. Each FAD binding site is formed by three monomers.</text>
</comment>
<comment type="catalytic activity">
    <reaction evidence="1">
        <text>dUMP + (6R)-5,10-methylene-5,6,7,8-tetrahydrofolate + NADPH + H(+) = dTMP + (6S)-5,6,7,8-tetrahydrofolate + NADP(+)</text>
        <dbReference type="Rhea" id="RHEA:29043"/>
        <dbReference type="ChEBI" id="CHEBI:15378"/>
        <dbReference type="ChEBI" id="CHEBI:15636"/>
        <dbReference type="ChEBI" id="CHEBI:57453"/>
        <dbReference type="ChEBI" id="CHEBI:57783"/>
        <dbReference type="ChEBI" id="CHEBI:58349"/>
        <dbReference type="ChEBI" id="CHEBI:63528"/>
        <dbReference type="ChEBI" id="CHEBI:246422"/>
        <dbReference type="EC" id="2.1.1.148"/>
    </reaction>
</comment>
<protein>
    <recommendedName>
        <fullName evidence="1">Flavin-dependent thymidylate synthase</fullName>
        <shortName evidence="1">FDTS</shortName>
        <ecNumber evidence="1">2.1.1.148</ecNumber>
    </recommendedName>
    <alternativeName>
        <fullName evidence="1">FAD-dependent thymidylate synthase</fullName>
    </alternativeName>
    <alternativeName>
        <fullName evidence="1">Thymidylate synthase ThyX</fullName>
        <shortName evidence="1">TS</shortName>
        <shortName evidence="1">TSase</shortName>
    </alternativeName>
</protein>
<dbReference type="Gene3D" id="3.30.1360.170">
    <property type="match status" value="1"/>
</dbReference>
<dbReference type="OrthoDB" id="18918at2157"/>
<dbReference type="InterPro" id="IPR003669">
    <property type="entry name" value="Thymidylate_synthase_ThyX"/>
</dbReference>
<accession>D9Q2J8</accession>
<comment type="similarity">
    <text evidence="1">Belongs to the thymidylate synthase ThyX family.</text>
</comment>
<dbReference type="GeneID" id="9499382"/>
<comment type="function">
    <text evidence="1">Catalyzes the reductive methylation of 2'-deoxyuridine-5'-monophosphate (dUMP) to 2'-deoxythymidine-5'-monophosphate (dTMP) while utilizing 5,10-methylenetetrahydrofolate (mTHF) as the methyl donor, and NADPH and FADH(2) as the reductant.</text>
</comment>
<dbReference type="Pfam" id="PF02511">
    <property type="entry name" value="Thy1"/>
    <property type="match status" value="1"/>
</dbReference>
<keyword evidence="1" id="KW-0521">NADP</keyword>
<feature type="binding site" evidence="1">
    <location>
        <position position="63"/>
    </location>
    <ligand>
        <name>FAD</name>
        <dbReference type="ChEBI" id="CHEBI:57692"/>
        <note>ligand shared between neighboring subunits</note>
    </ligand>
</feature>
<dbReference type="GO" id="GO:0006235">
    <property type="term" value="P:dTTP biosynthetic process"/>
    <property type="evidence" value="ECO:0007669"/>
    <property type="project" value="UniProtKB-UniRule"/>
</dbReference>
<feature type="binding site" description="in other chain" evidence="1">
    <location>
        <begin position="95"/>
        <end position="99"/>
    </location>
    <ligand>
        <name>dUMP</name>
        <dbReference type="ChEBI" id="CHEBI:246422"/>
        <note>ligand shared between dimeric partners</note>
    </ligand>
</feature>
<dbReference type="HOGENOM" id="CLU_077585_0_0_2"/>
<keyword evidence="1" id="KW-0545">Nucleotide biosynthesis</keyword>
<feature type="active site" description="Involved in ionization of N3 of dUMP, leading to its activation" evidence="1">
    <location>
        <position position="228"/>
    </location>
</feature>
<dbReference type="GO" id="GO:0006231">
    <property type="term" value="P:dTMP biosynthetic process"/>
    <property type="evidence" value="ECO:0007669"/>
    <property type="project" value="UniProtKB-UniRule"/>
</dbReference>
<feature type="binding site" evidence="1">
    <location>
        <begin position="87"/>
        <end position="89"/>
    </location>
    <ligand>
        <name>FAD</name>
        <dbReference type="ChEBI" id="CHEBI:57692"/>
        <note>ligand shared between neighboring subunits</note>
    </ligand>
</feature>
<dbReference type="CDD" id="cd20175">
    <property type="entry name" value="ThyX"/>
    <property type="match status" value="1"/>
</dbReference>
<comment type="caution">
    <text evidence="1">Lacks conserved residue(s) required for the propagation of feature annotation.</text>
</comment>
<keyword evidence="1" id="KW-0285">Flavoprotein</keyword>
<feature type="binding site" evidence="1">
    <location>
        <position position="228"/>
    </location>
    <ligand>
        <name>dUMP</name>
        <dbReference type="ChEBI" id="CHEBI:246422"/>
        <note>ligand shared between dimeric partners</note>
    </ligand>
</feature>
<feature type="region of interest" description="Disordered" evidence="2">
    <location>
        <begin position="314"/>
        <end position="333"/>
    </location>
</feature>
<dbReference type="AlphaFoldDB" id="D9Q2J8"/>
<feature type="binding site" description="in other chain" evidence="1">
    <location>
        <position position="200"/>
    </location>
    <ligand>
        <name>dUMP</name>
        <dbReference type="ChEBI" id="CHEBI:246422"/>
        <note>ligand shared between dimeric partners</note>
    </ligand>
</feature>
<keyword evidence="1" id="KW-0808">Transferase</keyword>
<feature type="binding site" evidence="1">
    <location>
        <begin position="216"/>
        <end position="218"/>
    </location>
    <ligand>
        <name>FAD</name>
        <dbReference type="ChEBI" id="CHEBI:57692"/>
        <note>ligand shared between neighboring subunits</note>
    </ligand>
</feature>